<feature type="repeat" description="ANK" evidence="3">
    <location>
        <begin position="209"/>
        <end position="241"/>
    </location>
</feature>
<dbReference type="OrthoDB" id="194358at2759"/>
<dbReference type="SMART" id="SM00248">
    <property type="entry name" value="ANK"/>
    <property type="match status" value="6"/>
</dbReference>
<evidence type="ECO:0000256" key="1">
    <source>
        <dbReference type="ARBA" id="ARBA00022737"/>
    </source>
</evidence>
<dbReference type="GO" id="GO:0005634">
    <property type="term" value="C:nucleus"/>
    <property type="evidence" value="ECO:0007669"/>
    <property type="project" value="TreeGrafter"/>
</dbReference>
<protein>
    <submittedName>
        <fullName evidence="4">Uncharacterized protein</fullName>
    </submittedName>
</protein>
<keyword evidence="2 3" id="KW-0040">ANK repeat</keyword>
<comment type="caution">
    <text evidence="4">The sequence shown here is derived from an EMBL/GenBank/DDBJ whole genome shotgun (WGS) entry which is preliminary data.</text>
</comment>
<dbReference type="GO" id="GO:0000976">
    <property type="term" value="F:transcription cis-regulatory region binding"/>
    <property type="evidence" value="ECO:0007669"/>
    <property type="project" value="TreeGrafter"/>
</dbReference>
<proteinExistence type="predicted"/>
<dbReference type="PROSITE" id="PS50297">
    <property type="entry name" value="ANK_REP_REGION"/>
    <property type="match status" value="2"/>
</dbReference>
<dbReference type="InterPro" id="IPR050663">
    <property type="entry name" value="Ankyrin-SOCS_Box"/>
</dbReference>
<evidence type="ECO:0000256" key="3">
    <source>
        <dbReference type="PROSITE-ProRule" id="PRU00023"/>
    </source>
</evidence>
<dbReference type="AlphaFoldDB" id="A0A8T1V7I3"/>
<keyword evidence="5" id="KW-1185">Reference proteome</keyword>
<organism evidence="4 5">
    <name type="scientific">Phytophthora pseudosyringae</name>
    <dbReference type="NCBI Taxonomy" id="221518"/>
    <lineage>
        <taxon>Eukaryota</taxon>
        <taxon>Sar</taxon>
        <taxon>Stramenopiles</taxon>
        <taxon>Oomycota</taxon>
        <taxon>Peronosporomycetes</taxon>
        <taxon>Peronosporales</taxon>
        <taxon>Peronosporaceae</taxon>
        <taxon>Phytophthora</taxon>
    </lineage>
</organism>
<evidence type="ECO:0000313" key="5">
    <source>
        <dbReference type="Proteomes" id="UP000694044"/>
    </source>
</evidence>
<sequence>MLIKALDHPAGVRCKAKRDGSSSPIIIGFPSATKDAISPAKVASPTHMADVHAAWLAAGAKGDAASMRQLWSRFPEWLDFNRHVGRPALDSLSQRQARFCTWDAFHLRTLGASALHTTAWDGNLAILRFLLEAGLNPDAGGESGMTAAMAAILHLNLMTMRCVFRDSEAVRRNTVVDCRQEQDERVQLVLKVIQLLLEFGAQVDVRSKDGKTALHCSTSDDACAVAKCLLDAGANMDAQDKRRRAAGDRVLLSCGADIDLEDKDGISPLTLLLQRGDLNVLQLFLNHHQCVATAKRHGFVASVLLEAVECRAEGVVRYIVENEYASVAVRNDKGETPMHRAIKQRNPPLMELLNDMDPVGDNLTAATIEALETPAHYAARYGTRREVEMLLRCLTSVFSELQGLATANPLNVVDEKGKTSLYVACFDKGVPGFPGEVAGATNTKAQLLLDHGARLFSSEFLASALAHESSSSALKASRLIFPVQVQNCLRAWVVEDGVRIIEPEDEEATHASDIGGLLDALAELGMQWVTSVDRIGPWAPVFPILVCAGYTHDVVPLLVELPLQRRELPALLRQLGKFSRHQLRHTLLLQLHDELWEAIGVSTT</sequence>
<dbReference type="EMBL" id="JAGDFM010000833">
    <property type="protein sequence ID" value="KAG7376048.1"/>
    <property type="molecule type" value="Genomic_DNA"/>
</dbReference>
<dbReference type="PANTHER" id="PTHR24193:SF121">
    <property type="entry name" value="ADA2A-CONTAINING COMPLEX COMPONENT 3, ISOFORM D"/>
    <property type="match status" value="1"/>
</dbReference>
<dbReference type="GO" id="GO:0045944">
    <property type="term" value="P:positive regulation of transcription by RNA polymerase II"/>
    <property type="evidence" value="ECO:0007669"/>
    <property type="project" value="TreeGrafter"/>
</dbReference>
<evidence type="ECO:0000256" key="2">
    <source>
        <dbReference type="ARBA" id="ARBA00023043"/>
    </source>
</evidence>
<dbReference type="Pfam" id="PF00023">
    <property type="entry name" value="Ank"/>
    <property type="match status" value="1"/>
</dbReference>
<keyword evidence="1" id="KW-0677">Repeat</keyword>
<dbReference type="Proteomes" id="UP000694044">
    <property type="component" value="Unassembled WGS sequence"/>
</dbReference>
<dbReference type="PANTHER" id="PTHR24193">
    <property type="entry name" value="ANKYRIN REPEAT PROTEIN"/>
    <property type="match status" value="1"/>
</dbReference>
<evidence type="ECO:0000313" key="4">
    <source>
        <dbReference type="EMBL" id="KAG7376048.1"/>
    </source>
</evidence>
<dbReference type="PROSITE" id="PS50088">
    <property type="entry name" value="ANK_REPEAT"/>
    <property type="match status" value="2"/>
</dbReference>
<accession>A0A8T1V7I3</accession>
<reference evidence="4" key="1">
    <citation type="submission" date="2021-02" db="EMBL/GenBank/DDBJ databases">
        <authorList>
            <person name="Palmer J.M."/>
        </authorList>
    </citation>
    <scope>NUCLEOTIDE SEQUENCE</scope>
    <source>
        <strain evidence="4">SCRP734</strain>
    </source>
</reference>
<dbReference type="InterPro" id="IPR002110">
    <property type="entry name" value="Ankyrin_rpt"/>
</dbReference>
<gene>
    <name evidence="4" type="ORF">PHYPSEUDO_014558</name>
</gene>
<name>A0A8T1V7I3_9STRA</name>
<feature type="repeat" description="ANK" evidence="3">
    <location>
        <begin position="110"/>
        <end position="142"/>
    </location>
</feature>